<name>A0A8J2PBE5_9HEXA</name>
<dbReference type="Proteomes" id="UP000708208">
    <property type="component" value="Unassembled WGS sequence"/>
</dbReference>
<dbReference type="EMBL" id="CAJVCH010344748">
    <property type="protein sequence ID" value="CAG7815458.1"/>
    <property type="molecule type" value="Genomic_DNA"/>
</dbReference>
<proteinExistence type="predicted"/>
<evidence type="ECO:0000256" key="1">
    <source>
        <dbReference type="SAM" id="Phobius"/>
    </source>
</evidence>
<keyword evidence="1" id="KW-0472">Membrane</keyword>
<evidence type="ECO:0000313" key="2">
    <source>
        <dbReference type="EMBL" id="CAG7815458.1"/>
    </source>
</evidence>
<keyword evidence="1" id="KW-0812">Transmembrane</keyword>
<keyword evidence="1" id="KW-1133">Transmembrane helix</keyword>
<accession>A0A8J2PBE5</accession>
<reference evidence="2" key="1">
    <citation type="submission" date="2021-06" db="EMBL/GenBank/DDBJ databases">
        <authorList>
            <person name="Hodson N. C."/>
            <person name="Mongue J. A."/>
            <person name="Jaron S. K."/>
        </authorList>
    </citation>
    <scope>NUCLEOTIDE SEQUENCE</scope>
</reference>
<sequence length="126" mass="13495">MDISPSSVNTESMDVLGFEWNSTFPSFNPITEGTVYENNSTENMHGENGTATSADSTTQALNLYGWEEPGTIGFGIPDTTESIHIVNCCFGVILIIIGLAGSSGNGLVLYVFTRLEDLHLLELGTS</sequence>
<comment type="caution">
    <text evidence="2">The sequence shown here is derived from an EMBL/GenBank/DDBJ whole genome shotgun (WGS) entry which is preliminary data.</text>
</comment>
<protein>
    <submittedName>
        <fullName evidence="2">Uncharacterized protein</fullName>
    </submittedName>
</protein>
<gene>
    <name evidence="2" type="ORF">AFUS01_LOCUS26136</name>
</gene>
<organism evidence="2 3">
    <name type="scientific">Allacma fusca</name>
    <dbReference type="NCBI Taxonomy" id="39272"/>
    <lineage>
        <taxon>Eukaryota</taxon>
        <taxon>Metazoa</taxon>
        <taxon>Ecdysozoa</taxon>
        <taxon>Arthropoda</taxon>
        <taxon>Hexapoda</taxon>
        <taxon>Collembola</taxon>
        <taxon>Symphypleona</taxon>
        <taxon>Sminthuridae</taxon>
        <taxon>Allacma</taxon>
    </lineage>
</organism>
<feature type="transmembrane region" description="Helical" evidence="1">
    <location>
        <begin position="90"/>
        <end position="112"/>
    </location>
</feature>
<keyword evidence="3" id="KW-1185">Reference proteome</keyword>
<dbReference type="AlphaFoldDB" id="A0A8J2PBE5"/>
<evidence type="ECO:0000313" key="3">
    <source>
        <dbReference type="Proteomes" id="UP000708208"/>
    </source>
</evidence>